<sequence>MLEALTGTGLAASAGLNAYIPLLTMGLLARYTDLIELPDGWQWLSGGWAIGILVVLLAVEVVADKVPVLDHANDVVQTVIRPTAGGLAFGAGSASQTVTVSDPGSFFGSHQWVPVAAGVVIALCVHGVKAVSRPVVNASTAGLGAPVASTAEDLGSVLLSVLAILLPVLVLLGLLLMMFATWWVIRRRKRRKREGRPLEGVGTERLFG</sequence>
<protein>
    <recommendedName>
        <fullName evidence="2">DUF4126 domain-containing protein</fullName>
    </recommendedName>
</protein>
<keyword evidence="1" id="KW-1133">Transmembrane helix</keyword>
<evidence type="ECO:0000313" key="3">
    <source>
        <dbReference type="EMBL" id="MBB4760198.1"/>
    </source>
</evidence>
<dbReference type="Pfam" id="PF13548">
    <property type="entry name" value="DUF4126"/>
    <property type="match status" value="1"/>
</dbReference>
<proteinExistence type="predicted"/>
<reference evidence="3 4" key="1">
    <citation type="submission" date="2020-08" db="EMBL/GenBank/DDBJ databases">
        <title>Sequencing the genomes of 1000 actinobacteria strains.</title>
        <authorList>
            <person name="Klenk H.-P."/>
        </authorList>
    </citation>
    <scope>NUCLEOTIDE SEQUENCE [LARGE SCALE GENOMIC DNA]</scope>
    <source>
        <strain evidence="3 4">DSM 43149</strain>
    </source>
</reference>
<comment type="caution">
    <text evidence="3">The sequence shown here is derived from an EMBL/GenBank/DDBJ whole genome shotgun (WGS) entry which is preliminary data.</text>
</comment>
<evidence type="ECO:0000313" key="4">
    <source>
        <dbReference type="Proteomes" id="UP000578112"/>
    </source>
</evidence>
<organism evidence="3 4">
    <name type="scientific">Actinoplanes digitatis</name>
    <dbReference type="NCBI Taxonomy" id="1868"/>
    <lineage>
        <taxon>Bacteria</taxon>
        <taxon>Bacillati</taxon>
        <taxon>Actinomycetota</taxon>
        <taxon>Actinomycetes</taxon>
        <taxon>Micromonosporales</taxon>
        <taxon>Micromonosporaceae</taxon>
        <taxon>Actinoplanes</taxon>
    </lineage>
</organism>
<dbReference type="EMBL" id="JACHNH010000001">
    <property type="protein sequence ID" value="MBB4760198.1"/>
    <property type="molecule type" value="Genomic_DNA"/>
</dbReference>
<evidence type="ECO:0000256" key="1">
    <source>
        <dbReference type="SAM" id="Phobius"/>
    </source>
</evidence>
<feature type="transmembrane region" description="Helical" evidence="1">
    <location>
        <begin position="157"/>
        <end position="185"/>
    </location>
</feature>
<dbReference type="AlphaFoldDB" id="A0A7W7HSW6"/>
<dbReference type="Proteomes" id="UP000578112">
    <property type="component" value="Unassembled WGS sequence"/>
</dbReference>
<evidence type="ECO:0000259" key="2">
    <source>
        <dbReference type="Pfam" id="PF13548"/>
    </source>
</evidence>
<accession>A0A7W7HSW6</accession>
<feature type="transmembrane region" description="Helical" evidence="1">
    <location>
        <begin position="12"/>
        <end position="31"/>
    </location>
</feature>
<feature type="transmembrane region" description="Helical" evidence="1">
    <location>
        <begin position="43"/>
        <end position="63"/>
    </location>
</feature>
<feature type="domain" description="DUF4126" evidence="2">
    <location>
        <begin position="5"/>
        <end position="187"/>
    </location>
</feature>
<name>A0A7W7HSW6_9ACTN</name>
<dbReference type="InterPro" id="IPR025196">
    <property type="entry name" value="DUF4126"/>
</dbReference>
<keyword evidence="1" id="KW-0812">Transmembrane</keyword>
<gene>
    <name evidence="3" type="ORF">BJ971_000754</name>
</gene>
<keyword evidence="4" id="KW-1185">Reference proteome</keyword>
<keyword evidence="1" id="KW-0472">Membrane</keyword>
<dbReference type="RefSeq" id="WP_184989836.1">
    <property type="nucleotide sequence ID" value="NZ_BOMK01000033.1"/>
</dbReference>